<dbReference type="InterPro" id="IPR000055">
    <property type="entry name" value="Restrct_endonuc_typeI_TRD"/>
</dbReference>
<feature type="domain" description="Type I restriction modification DNA specificity" evidence="5">
    <location>
        <begin position="51"/>
        <end position="201"/>
    </location>
</feature>
<dbReference type="EMBL" id="JAVJIU010000004">
    <property type="protein sequence ID" value="MDR5591324.1"/>
    <property type="molecule type" value="Genomic_DNA"/>
</dbReference>
<dbReference type="Gene3D" id="3.90.220.20">
    <property type="entry name" value="DNA methylase specificity domains"/>
    <property type="match status" value="2"/>
</dbReference>
<dbReference type="GO" id="GO:0016787">
    <property type="term" value="F:hydrolase activity"/>
    <property type="evidence" value="ECO:0007669"/>
    <property type="project" value="UniProtKB-KW"/>
</dbReference>
<comment type="similarity">
    <text evidence="1">Belongs to the type-I restriction system S methylase family.</text>
</comment>
<proteinExistence type="inferred from homology"/>
<keyword evidence="3" id="KW-0238">DNA-binding</keyword>
<keyword evidence="6" id="KW-0540">Nuclease</keyword>
<dbReference type="RefSeq" id="WP_309562187.1">
    <property type="nucleotide sequence ID" value="NZ_JAVJIU010000004.1"/>
</dbReference>
<keyword evidence="4" id="KW-0175">Coiled coil</keyword>
<reference evidence="7" key="1">
    <citation type="submission" date="2023-07" db="EMBL/GenBank/DDBJ databases">
        <title>Christiangramia sp. SM2212., a novel bacterium of the family Flavobacteriaceae isolated from the sea sediment.</title>
        <authorList>
            <person name="Wang J."/>
            <person name="Zhang X."/>
        </authorList>
    </citation>
    <scope>NUCLEOTIDE SEQUENCE [LARGE SCALE GENOMIC DNA]</scope>
    <source>
        <strain evidence="7">SM2212</strain>
    </source>
</reference>
<organism evidence="6 7">
    <name type="scientific">Christiangramia sediminicola</name>
    <dbReference type="NCBI Taxonomy" id="3073267"/>
    <lineage>
        <taxon>Bacteria</taxon>
        <taxon>Pseudomonadati</taxon>
        <taxon>Bacteroidota</taxon>
        <taxon>Flavobacteriia</taxon>
        <taxon>Flavobacteriales</taxon>
        <taxon>Flavobacteriaceae</taxon>
        <taxon>Christiangramia</taxon>
    </lineage>
</organism>
<keyword evidence="6" id="KW-0255">Endonuclease</keyword>
<evidence type="ECO:0000256" key="1">
    <source>
        <dbReference type="ARBA" id="ARBA00010923"/>
    </source>
</evidence>
<protein>
    <submittedName>
        <fullName evidence="6">Restriction endonuclease subunit S</fullName>
        <ecNumber evidence="6">3.1.21.-</ecNumber>
    </submittedName>
</protein>
<comment type="caution">
    <text evidence="6">The sequence shown here is derived from an EMBL/GenBank/DDBJ whole genome shotgun (WGS) entry which is preliminary data.</text>
</comment>
<name>A0ABU1ETK4_9FLAO</name>
<keyword evidence="2" id="KW-0680">Restriction system</keyword>
<evidence type="ECO:0000259" key="5">
    <source>
        <dbReference type="Pfam" id="PF01420"/>
    </source>
</evidence>
<keyword evidence="7" id="KW-1185">Reference proteome</keyword>
<dbReference type="Pfam" id="PF01420">
    <property type="entry name" value="Methylase_S"/>
    <property type="match status" value="2"/>
</dbReference>
<accession>A0ABU1ETK4</accession>
<dbReference type="EC" id="3.1.21.-" evidence="6"/>
<evidence type="ECO:0000313" key="7">
    <source>
        <dbReference type="Proteomes" id="UP001257234"/>
    </source>
</evidence>
<dbReference type="GO" id="GO:0004519">
    <property type="term" value="F:endonuclease activity"/>
    <property type="evidence" value="ECO:0007669"/>
    <property type="project" value="UniProtKB-KW"/>
</dbReference>
<dbReference type="InterPro" id="IPR044946">
    <property type="entry name" value="Restrct_endonuc_typeI_TRD_sf"/>
</dbReference>
<sequence>MKTLQVKHKWFKESGERLDASYYLSDGPLTKFKLQNSPYPMTTLENESKDIFSGNIFKRSYVKSEEYGWPYITGSNMIKSDINGGKYVSKKYTKQKDKLALEKGWILITCSGTLGNTVFTNQEFEGRVATHDLIRVIPKKNNLLPGYIYSYLTSKYGNGLLTQSSYGGVVKHIEPHHIEKLPIPIFPTELQQEIDELINEVANLRDDSIKLFRESTLMIEKEMDKIYGNRCNERNIIKVSSILNNYQKRIDSPAFINDGIVYLNSLSNKGALIKSLKELKVKVTRPGIFKRIKVEKKYGLPYIKGSELSRVNPFSKCEYLSKSKTPFIEEQSLKENQILLTCAGTVGDTKLISKEYEEMKALGSQDIIRIEARNSEIDPMYLYAYLNVPIVQNYIQSLKYGSVIERVEPFHIDTVPVFLPESEIIQTISEKIEKFKNYRYLAFQKEQKAIELVEKEIEQWQK</sequence>
<evidence type="ECO:0000256" key="2">
    <source>
        <dbReference type="ARBA" id="ARBA00022747"/>
    </source>
</evidence>
<evidence type="ECO:0000313" key="6">
    <source>
        <dbReference type="EMBL" id="MDR5591324.1"/>
    </source>
</evidence>
<dbReference type="PANTHER" id="PTHR30408:SF12">
    <property type="entry name" value="TYPE I RESTRICTION ENZYME MJAVIII SPECIFICITY SUBUNIT"/>
    <property type="match status" value="1"/>
</dbReference>
<dbReference type="SUPFAM" id="SSF116734">
    <property type="entry name" value="DNA methylase specificity domain"/>
    <property type="match status" value="2"/>
</dbReference>
<feature type="coiled-coil region" evidence="4">
    <location>
        <begin position="187"/>
        <end position="214"/>
    </location>
</feature>
<evidence type="ECO:0000256" key="3">
    <source>
        <dbReference type="ARBA" id="ARBA00023125"/>
    </source>
</evidence>
<dbReference type="PANTHER" id="PTHR30408">
    <property type="entry name" value="TYPE-1 RESTRICTION ENZYME ECOKI SPECIFICITY PROTEIN"/>
    <property type="match status" value="1"/>
</dbReference>
<dbReference type="NCBIfam" id="NF047740">
    <property type="entry name" value="antiphage_MADS5"/>
    <property type="match status" value="1"/>
</dbReference>
<dbReference type="Proteomes" id="UP001257234">
    <property type="component" value="Unassembled WGS sequence"/>
</dbReference>
<dbReference type="InterPro" id="IPR052021">
    <property type="entry name" value="Type-I_RS_S_subunit"/>
</dbReference>
<evidence type="ECO:0000256" key="4">
    <source>
        <dbReference type="SAM" id="Coils"/>
    </source>
</evidence>
<keyword evidence="6" id="KW-0378">Hydrolase</keyword>
<feature type="domain" description="Type I restriction modification DNA specificity" evidence="5">
    <location>
        <begin position="286"/>
        <end position="439"/>
    </location>
</feature>
<gene>
    <name evidence="6" type="ORF">RE431_11810</name>
</gene>